<feature type="transmembrane region" description="Helical" evidence="17">
    <location>
        <begin position="529"/>
        <end position="547"/>
    </location>
</feature>
<evidence type="ECO:0000256" key="16">
    <source>
        <dbReference type="PIRSR" id="PIRSR037090-50"/>
    </source>
</evidence>
<dbReference type="Pfam" id="PF10613">
    <property type="entry name" value="Lig_chan-Glu_bd"/>
    <property type="match status" value="1"/>
</dbReference>
<dbReference type="InterPro" id="IPR015683">
    <property type="entry name" value="Ionotropic_Glu_rcpt"/>
</dbReference>
<keyword evidence="4 15" id="KW-0813">Transport</keyword>
<dbReference type="Pfam" id="PF00060">
    <property type="entry name" value="Lig_chan"/>
    <property type="match status" value="1"/>
</dbReference>
<evidence type="ECO:0000256" key="13">
    <source>
        <dbReference type="ARBA" id="ARBA00023303"/>
    </source>
</evidence>
<evidence type="ECO:0000256" key="9">
    <source>
        <dbReference type="ARBA" id="ARBA00023136"/>
    </source>
</evidence>
<evidence type="ECO:0000256" key="8">
    <source>
        <dbReference type="ARBA" id="ARBA00023065"/>
    </source>
</evidence>
<dbReference type="PIRSF" id="PIRSF037090">
    <property type="entry name" value="Iontro_Glu-like_rcpt_pln"/>
    <property type="match status" value="1"/>
</dbReference>
<comment type="function">
    <text evidence="15">Glutamate-gated receptor that probably acts as non-selective cation channel.</text>
</comment>
<dbReference type="PANTHER" id="PTHR34836">
    <property type="entry name" value="OS06G0188250 PROTEIN"/>
    <property type="match status" value="1"/>
</dbReference>
<feature type="transmembrane region" description="Helical" evidence="17">
    <location>
        <begin position="589"/>
        <end position="608"/>
    </location>
</feature>
<evidence type="ECO:0000256" key="2">
    <source>
        <dbReference type="ARBA" id="ARBA00008685"/>
    </source>
</evidence>
<dbReference type="GO" id="GO:0015276">
    <property type="term" value="F:ligand-gated monoatomic ion channel activity"/>
    <property type="evidence" value="ECO:0007669"/>
    <property type="project" value="InterPro"/>
</dbReference>
<keyword evidence="9 15" id="KW-0472">Membrane</keyword>
<dbReference type="InterPro" id="IPR001320">
    <property type="entry name" value="Iontro_rcpt_C"/>
</dbReference>
<comment type="subcellular location">
    <subcellularLocation>
        <location evidence="1">Membrane</location>
        <topology evidence="1">Multi-pass membrane protein</topology>
    </subcellularLocation>
</comment>
<accession>A0AAP0ER78</accession>
<feature type="disulfide bond" evidence="16">
    <location>
        <begin position="697"/>
        <end position="752"/>
    </location>
</feature>
<evidence type="ECO:0000256" key="3">
    <source>
        <dbReference type="ARBA" id="ARBA00011095"/>
    </source>
</evidence>
<dbReference type="SUPFAM" id="SSF53850">
    <property type="entry name" value="Periplasmic binding protein-like II"/>
    <property type="match status" value="1"/>
</dbReference>
<proteinExistence type="inferred from homology"/>
<dbReference type="AlphaFoldDB" id="A0AAP0ER78"/>
<evidence type="ECO:0000256" key="11">
    <source>
        <dbReference type="ARBA" id="ARBA00023180"/>
    </source>
</evidence>
<evidence type="ECO:0000259" key="18">
    <source>
        <dbReference type="SMART" id="SM00079"/>
    </source>
</evidence>
<dbReference type="FunFam" id="3.40.190.10:FF:000217">
    <property type="entry name" value="Glutamate receptor"/>
    <property type="match status" value="1"/>
</dbReference>
<evidence type="ECO:0000256" key="4">
    <source>
        <dbReference type="ARBA" id="ARBA00022448"/>
    </source>
</evidence>
<keyword evidence="16" id="KW-1015">Disulfide bond</keyword>
<comment type="function">
    <text evidence="14">Glutamate-gated receptor that probably acts as a non-selective cation channel. May be involved in light-signal transduction and calcium homeostasis via the regulation of calcium influx into cells.</text>
</comment>
<sequence>MALSDFYSFHSNNSSVVVPHFRNSMGGVLNAASAAVDLINNVGVQAIIGPETSEEADFLAQIGSRARIPIISFSAISSLLSPTQFPYLVRVAQNVSSQVRAIAAVVAAYGWKEVSVIHDESQSGTAILPYLTDALQEIGSLLCSRTSLSSIANTTTMDDMLAKLNGTSTRVFIVHLPFSLSEEFFLSIKKAGMMQTGYAWILTCGITDLLGYMDYSMLYAMEGVIGVKTHIPSSNTLQSFKVRWMREFRQEKFMVRELSIYSLWAYDTTLMVAKIANEVGLYDDRRSSSEQGPNRKLDSKVMGLFDLNVSMSGSKFLQSLLSMHFKGLSGEIQLVDGQLQSSNFEIINVRKGRVQRLGYWTPRSGLSQLLDGDDKYSTNERDLGIVIWPGGSKSIPKAKILIVGVPVKEGFLEFLNVSRGTNDTSPSVFGYSKDVFVEVMRGVPYEFKYIPFENDHGAAAGDYNDLTYQVHKKMFDVVVGDVTILANRSKYVDFTQPYAESGFRMIVPIKDDDFTESSWWFLRPLTPELWLITIAFFFMKSILVWLFEREINSDFQGTFSQQVGKLFSFSFSTLVFAHREKLESNYSRFIVNLWTFALYILVTCYAANLTSMLAVDNLSPTVKDLDALLREGKFVGYQNESFIFYFLRDYGFPESRLIALSSASSYFDALSKGSDGGGVSAVVDEIPYIQVFLSKYCRQYTVTGPTYPTGGFGFVFPKGSPLVSEVSRAVLELTEENIIKNIQKRWFGSEDCQYPLATNGTSKKLKLYDFRSIYEIMSIASGAVLIIYILSSMFKLPKNGCLFDKSSKVSTVTGNHYNENTGEAASLEMVGTMESTNDAPNDATRKKLILINQSSSRNKMLRGETTNMALASNYEHSQTIPLEGTASFRNGSVLCRQNQRRNSW</sequence>
<evidence type="ECO:0000256" key="12">
    <source>
        <dbReference type="ARBA" id="ARBA00023286"/>
    </source>
</evidence>
<evidence type="ECO:0000256" key="7">
    <source>
        <dbReference type="ARBA" id="ARBA00022989"/>
    </source>
</evidence>
<evidence type="ECO:0000313" key="19">
    <source>
        <dbReference type="EMBL" id="KAK9097916.1"/>
    </source>
</evidence>
<evidence type="ECO:0000256" key="1">
    <source>
        <dbReference type="ARBA" id="ARBA00004141"/>
    </source>
</evidence>
<feature type="transmembrane region" description="Helical" evidence="17">
    <location>
        <begin position="772"/>
        <end position="790"/>
    </location>
</feature>
<feature type="domain" description="Ionotropic glutamate receptor C-terminal" evidence="18">
    <location>
        <begin position="400"/>
        <end position="749"/>
    </location>
</feature>
<keyword evidence="7 17" id="KW-1133">Transmembrane helix</keyword>
<comment type="caution">
    <text evidence="19">The sequence shown here is derived from an EMBL/GenBank/DDBJ whole genome shotgun (WGS) entry which is preliminary data.</text>
</comment>
<dbReference type="Proteomes" id="UP001420932">
    <property type="component" value="Unassembled WGS sequence"/>
</dbReference>
<dbReference type="FunFam" id="3.40.50.2300:FF:000188">
    <property type="entry name" value="Glutamate receptor"/>
    <property type="match status" value="1"/>
</dbReference>
<dbReference type="Gene3D" id="1.10.287.70">
    <property type="match status" value="1"/>
</dbReference>
<dbReference type="Pfam" id="PF01094">
    <property type="entry name" value="ANF_receptor"/>
    <property type="match status" value="1"/>
</dbReference>
<dbReference type="InterPro" id="IPR044440">
    <property type="entry name" value="GABAb_receptor_plant_PBP1"/>
</dbReference>
<protein>
    <recommendedName>
        <fullName evidence="15">Glutamate receptor</fullName>
    </recommendedName>
</protein>
<evidence type="ECO:0000256" key="15">
    <source>
        <dbReference type="PIRNR" id="PIRNR037090"/>
    </source>
</evidence>
<name>A0AAP0ER78_9MAGN</name>
<keyword evidence="12 15" id="KW-1071">Ligand-gated ion channel</keyword>
<dbReference type="FunFam" id="1.10.287.70:FF:000037">
    <property type="entry name" value="Glutamate receptor"/>
    <property type="match status" value="1"/>
</dbReference>
<keyword evidence="20" id="KW-1185">Reference proteome</keyword>
<keyword evidence="8 15" id="KW-0406">Ion transport</keyword>
<dbReference type="InterPro" id="IPR019594">
    <property type="entry name" value="Glu/Gly-bd"/>
</dbReference>
<dbReference type="SMART" id="SM00079">
    <property type="entry name" value="PBPe"/>
    <property type="match status" value="1"/>
</dbReference>
<evidence type="ECO:0000256" key="14">
    <source>
        <dbReference type="ARBA" id="ARBA00049638"/>
    </source>
</evidence>
<evidence type="ECO:0000256" key="6">
    <source>
        <dbReference type="ARBA" id="ARBA00022729"/>
    </source>
</evidence>
<gene>
    <name evidence="19" type="ORF">Syun_024961</name>
</gene>
<dbReference type="CDD" id="cd13686">
    <property type="entry name" value="GluR_Plant"/>
    <property type="match status" value="1"/>
</dbReference>
<dbReference type="InterPro" id="IPR028082">
    <property type="entry name" value="Peripla_BP_I"/>
</dbReference>
<organism evidence="19 20">
    <name type="scientific">Stephania yunnanensis</name>
    <dbReference type="NCBI Taxonomy" id="152371"/>
    <lineage>
        <taxon>Eukaryota</taxon>
        <taxon>Viridiplantae</taxon>
        <taxon>Streptophyta</taxon>
        <taxon>Embryophyta</taxon>
        <taxon>Tracheophyta</taxon>
        <taxon>Spermatophyta</taxon>
        <taxon>Magnoliopsida</taxon>
        <taxon>Ranunculales</taxon>
        <taxon>Menispermaceae</taxon>
        <taxon>Menispermoideae</taxon>
        <taxon>Cissampelideae</taxon>
        <taxon>Stephania</taxon>
    </lineage>
</organism>
<comment type="similarity">
    <text evidence="2 15">Belongs to the glutamate-gated ion channel (TC 1.A.10.1) family.</text>
</comment>
<dbReference type="InterPro" id="IPR017103">
    <property type="entry name" value="Iontropic_Glu_rcpt_pln"/>
</dbReference>
<dbReference type="PANTHER" id="PTHR34836:SF1">
    <property type="entry name" value="OS09G0428600 PROTEIN"/>
    <property type="match status" value="1"/>
</dbReference>
<dbReference type="CDD" id="cd19990">
    <property type="entry name" value="PBP1_GABAb_receptor_plant"/>
    <property type="match status" value="1"/>
</dbReference>
<dbReference type="Gene3D" id="3.40.50.2300">
    <property type="match status" value="2"/>
</dbReference>
<evidence type="ECO:0000256" key="10">
    <source>
        <dbReference type="ARBA" id="ARBA00023170"/>
    </source>
</evidence>
<keyword evidence="13 15" id="KW-0407">Ion channel</keyword>
<keyword evidence="10 15" id="KW-0675">Receptor</keyword>
<dbReference type="EMBL" id="JBBNAF010000011">
    <property type="protein sequence ID" value="KAK9097916.1"/>
    <property type="molecule type" value="Genomic_DNA"/>
</dbReference>
<dbReference type="Gene3D" id="3.40.190.10">
    <property type="entry name" value="Periplasmic binding protein-like II"/>
    <property type="match status" value="2"/>
</dbReference>
<keyword evidence="6" id="KW-0732">Signal</keyword>
<dbReference type="InterPro" id="IPR001828">
    <property type="entry name" value="ANF_lig-bd_rcpt"/>
</dbReference>
<dbReference type="SUPFAM" id="SSF53822">
    <property type="entry name" value="Periplasmic binding protein-like I"/>
    <property type="match status" value="1"/>
</dbReference>
<keyword evidence="11" id="KW-0325">Glycoprotein</keyword>
<reference evidence="19 20" key="1">
    <citation type="submission" date="2024-01" db="EMBL/GenBank/DDBJ databases">
        <title>Genome assemblies of Stephania.</title>
        <authorList>
            <person name="Yang L."/>
        </authorList>
    </citation>
    <scope>NUCLEOTIDE SEQUENCE [LARGE SCALE GENOMIC DNA]</scope>
    <source>
        <strain evidence="19">YNDBR</strain>
        <tissue evidence="19">Leaf</tissue>
    </source>
</reference>
<dbReference type="GO" id="GO:0016020">
    <property type="term" value="C:membrane"/>
    <property type="evidence" value="ECO:0007669"/>
    <property type="project" value="UniProtKB-SubCell"/>
</dbReference>
<evidence type="ECO:0000256" key="5">
    <source>
        <dbReference type="ARBA" id="ARBA00022692"/>
    </source>
</evidence>
<keyword evidence="5 17" id="KW-0812">Transmembrane</keyword>
<evidence type="ECO:0000313" key="20">
    <source>
        <dbReference type="Proteomes" id="UP001420932"/>
    </source>
</evidence>
<comment type="subunit">
    <text evidence="3">May form heteromers.</text>
</comment>
<evidence type="ECO:0000256" key="17">
    <source>
        <dbReference type="SAM" id="Phobius"/>
    </source>
</evidence>